<dbReference type="PROSITE" id="PS01122">
    <property type="entry name" value="CASPASE_CYS"/>
    <property type="match status" value="1"/>
</dbReference>
<feature type="domain" description="Caspase family p20" evidence="9">
    <location>
        <begin position="248"/>
        <end position="375"/>
    </location>
</feature>
<dbReference type="InterPro" id="IPR002138">
    <property type="entry name" value="Pept_C14_p10"/>
</dbReference>
<organism evidence="10 11">
    <name type="scientific">Mya arenaria</name>
    <name type="common">Soft-shell clam</name>
    <dbReference type="NCBI Taxonomy" id="6604"/>
    <lineage>
        <taxon>Eukaryota</taxon>
        <taxon>Metazoa</taxon>
        <taxon>Spiralia</taxon>
        <taxon>Lophotrochozoa</taxon>
        <taxon>Mollusca</taxon>
        <taxon>Bivalvia</taxon>
        <taxon>Autobranchia</taxon>
        <taxon>Heteroconchia</taxon>
        <taxon>Euheterodonta</taxon>
        <taxon>Imparidentia</taxon>
        <taxon>Neoheterodontei</taxon>
        <taxon>Myida</taxon>
        <taxon>Myoidea</taxon>
        <taxon>Myidae</taxon>
        <taxon>Mya</taxon>
    </lineage>
</organism>
<keyword evidence="11" id="KW-1185">Reference proteome</keyword>
<sequence length="498" mass="57408">MANEYRYSTSIPQYENKTNTLLQKYLKYCSKNVPTHVRTSLTKELEYLGQCSKVQTINNMNMVVMAHRRQKITLEREIKFLKQEGQHSSKAIRKTQHLLREHKRHIRKLKGILQRVTNEVVKSDLSIPVCRRDLNTPVCKKDSNIPVCRRDLSYHSDTDDTGDNDETLSVAMNWGDELFDQPPNEETPSDARAFVSKLMCGIMRIGRGAPSFDDVTMEDIENEDFYRREPKITRKEMLSDVYKMDYEKRGKAIVINNKNFTPDMVRRGYGVRTGTDIDCTRICKRLEILGFDVDRRHDATCFEIKEAFALAAQEDHSDEDCFVGVLLSHGEEDKICGTDGTVELQDIFTYFKGNNCNTLAGKPKLFFIQACRGHKFDSGQNLNTIDAKRGYDDAFEKAEDIRIPNEADFLLSYSTVPGFYSWRNSTNGSWYIQGLVHVLDQYGTTLEVQKLLTKLNKIVAYQDKFMSNTNDPSMHGKKQIPSFTSMLTKDLYFLPKQQ</sequence>
<protein>
    <submittedName>
        <fullName evidence="10">CASP7-like protein</fullName>
    </submittedName>
</protein>
<dbReference type="PANTHER" id="PTHR10454:SF232">
    <property type="entry name" value="AT03047P-RELATED"/>
    <property type="match status" value="1"/>
</dbReference>
<dbReference type="InterPro" id="IPR029030">
    <property type="entry name" value="Caspase-like_dom_sf"/>
</dbReference>
<evidence type="ECO:0000256" key="6">
    <source>
        <dbReference type="RuleBase" id="RU003971"/>
    </source>
</evidence>
<keyword evidence="5" id="KW-0865">Zymogen</keyword>
<name>A0ABY7FLZ3_MYAAR</name>
<dbReference type="SUPFAM" id="SSF52129">
    <property type="entry name" value="Caspase-like"/>
    <property type="match status" value="1"/>
</dbReference>
<evidence type="ECO:0000313" key="10">
    <source>
        <dbReference type="EMBL" id="WAR22364.1"/>
    </source>
</evidence>
<evidence type="ECO:0000313" key="11">
    <source>
        <dbReference type="Proteomes" id="UP001164746"/>
    </source>
</evidence>
<accession>A0ABY7FLZ3</accession>
<dbReference type="PROSITE" id="PS01121">
    <property type="entry name" value="CASPASE_HIS"/>
    <property type="match status" value="1"/>
</dbReference>
<evidence type="ECO:0000256" key="4">
    <source>
        <dbReference type="ARBA" id="ARBA00022807"/>
    </source>
</evidence>
<dbReference type="Pfam" id="PF00656">
    <property type="entry name" value="Peptidase_C14"/>
    <property type="match status" value="1"/>
</dbReference>
<dbReference type="InterPro" id="IPR002398">
    <property type="entry name" value="Pept_C14"/>
</dbReference>
<dbReference type="PROSITE" id="PS50208">
    <property type="entry name" value="CASPASE_P20"/>
    <property type="match status" value="1"/>
</dbReference>
<evidence type="ECO:0000256" key="2">
    <source>
        <dbReference type="ARBA" id="ARBA00022670"/>
    </source>
</evidence>
<evidence type="ECO:0000256" key="7">
    <source>
        <dbReference type="SAM" id="Coils"/>
    </source>
</evidence>
<evidence type="ECO:0000256" key="5">
    <source>
        <dbReference type="ARBA" id="ARBA00023145"/>
    </source>
</evidence>
<dbReference type="PANTHER" id="PTHR10454">
    <property type="entry name" value="CASPASE"/>
    <property type="match status" value="1"/>
</dbReference>
<dbReference type="CDD" id="cd00032">
    <property type="entry name" value="CASc"/>
    <property type="match status" value="1"/>
</dbReference>
<keyword evidence="3" id="KW-0378">Hydrolase</keyword>
<dbReference type="InterPro" id="IPR011600">
    <property type="entry name" value="Pept_C14_caspase"/>
</dbReference>
<dbReference type="InterPro" id="IPR015917">
    <property type="entry name" value="Pept_C14A"/>
</dbReference>
<feature type="domain" description="Caspase family p10" evidence="8">
    <location>
        <begin position="399"/>
        <end position="495"/>
    </location>
</feature>
<dbReference type="Proteomes" id="UP001164746">
    <property type="component" value="Chromosome 12"/>
</dbReference>
<evidence type="ECO:0000256" key="1">
    <source>
        <dbReference type="ARBA" id="ARBA00010134"/>
    </source>
</evidence>
<dbReference type="SMART" id="SM00115">
    <property type="entry name" value="CASc"/>
    <property type="match status" value="1"/>
</dbReference>
<evidence type="ECO:0000259" key="8">
    <source>
        <dbReference type="PROSITE" id="PS50207"/>
    </source>
</evidence>
<feature type="coiled-coil region" evidence="7">
    <location>
        <begin position="64"/>
        <end position="119"/>
    </location>
</feature>
<dbReference type="InterPro" id="IPR001309">
    <property type="entry name" value="Pept_C14_p20"/>
</dbReference>
<dbReference type="Gene3D" id="3.40.50.1460">
    <property type="match status" value="1"/>
</dbReference>
<dbReference type="InterPro" id="IPR033139">
    <property type="entry name" value="Caspase_cys_AS"/>
</dbReference>
<gene>
    <name evidence="10" type="ORF">MAR_016338</name>
</gene>
<keyword evidence="7" id="KW-0175">Coiled coil</keyword>
<evidence type="ECO:0000259" key="9">
    <source>
        <dbReference type="PROSITE" id="PS50208"/>
    </source>
</evidence>
<dbReference type="EMBL" id="CP111023">
    <property type="protein sequence ID" value="WAR22364.1"/>
    <property type="molecule type" value="Genomic_DNA"/>
</dbReference>
<dbReference type="PRINTS" id="PR00376">
    <property type="entry name" value="IL1BCENZYME"/>
</dbReference>
<dbReference type="InterPro" id="IPR016129">
    <property type="entry name" value="Caspase_his_AS"/>
</dbReference>
<proteinExistence type="inferred from homology"/>
<reference evidence="10" key="1">
    <citation type="submission" date="2022-11" db="EMBL/GenBank/DDBJ databases">
        <title>Centuries of genome instability and evolution in soft-shell clam transmissible cancer (bioRxiv).</title>
        <authorList>
            <person name="Hart S.F.M."/>
            <person name="Yonemitsu M.A."/>
            <person name="Giersch R.M."/>
            <person name="Beal B.F."/>
            <person name="Arriagada G."/>
            <person name="Davis B.W."/>
            <person name="Ostrander E.A."/>
            <person name="Goff S.P."/>
            <person name="Metzger M.J."/>
        </authorList>
    </citation>
    <scope>NUCLEOTIDE SEQUENCE</scope>
    <source>
        <strain evidence="10">MELC-2E11</strain>
        <tissue evidence="10">Siphon/mantle</tissue>
    </source>
</reference>
<keyword evidence="2" id="KW-0645">Protease</keyword>
<comment type="similarity">
    <text evidence="1 6">Belongs to the peptidase C14A family.</text>
</comment>
<evidence type="ECO:0000256" key="3">
    <source>
        <dbReference type="ARBA" id="ARBA00022801"/>
    </source>
</evidence>
<keyword evidence="4" id="KW-0788">Thiol protease</keyword>
<dbReference type="PROSITE" id="PS50207">
    <property type="entry name" value="CASPASE_P10"/>
    <property type="match status" value="1"/>
</dbReference>